<reference evidence="1 2" key="1">
    <citation type="journal article" date="2015" name="Sci. Rep.">
        <title>The power of single molecule real-time sequencing technology in the de novo assembly of a eukaryotic genome.</title>
        <authorList>
            <person name="Sakai H."/>
            <person name="Naito K."/>
            <person name="Ogiso-Tanaka E."/>
            <person name="Takahashi Y."/>
            <person name="Iseki K."/>
            <person name="Muto C."/>
            <person name="Satou K."/>
            <person name="Teruya K."/>
            <person name="Shiroma A."/>
            <person name="Shimoji M."/>
            <person name="Hirano T."/>
            <person name="Itoh T."/>
            <person name="Kaga A."/>
            <person name="Tomooka N."/>
        </authorList>
    </citation>
    <scope>NUCLEOTIDE SEQUENCE [LARGE SCALE GENOMIC DNA]</scope>
    <source>
        <strain evidence="2">cv. Shumari</strain>
    </source>
</reference>
<gene>
    <name evidence="1" type="primary">Vigan.09G140800</name>
    <name evidence="1" type="ORF">VIGAN_09140800</name>
</gene>
<dbReference type="AlphaFoldDB" id="A0A0S3SYL9"/>
<evidence type="ECO:0000313" key="1">
    <source>
        <dbReference type="EMBL" id="BAT97839.1"/>
    </source>
</evidence>
<dbReference type="EMBL" id="AP015042">
    <property type="protein sequence ID" value="BAT97839.1"/>
    <property type="molecule type" value="Genomic_DNA"/>
</dbReference>
<organism evidence="1 2">
    <name type="scientific">Vigna angularis var. angularis</name>
    <dbReference type="NCBI Taxonomy" id="157739"/>
    <lineage>
        <taxon>Eukaryota</taxon>
        <taxon>Viridiplantae</taxon>
        <taxon>Streptophyta</taxon>
        <taxon>Embryophyta</taxon>
        <taxon>Tracheophyta</taxon>
        <taxon>Spermatophyta</taxon>
        <taxon>Magnoliopsida</taxon>
        <taxon>eudicotyledons</taxon>
        <taxon>Gunneridae</taxon>
        <taxon>Pentapetalae</taxon>
        <taxon>rosids</taxon>
        <taxon>fabids</taxon>
        <taxon>Fabales</taxon>
        <taxon>Fabaceae</taxon>
        <taxon>Papilionoideae</taxon>
        <taxon>50 kb inversion clade</taxon>
        <taxon>NPAAA clade</taxon>
        <taxon>indigoferoid/millettioid clade</taxon>
        <taxon>Phaseoleae</taxon>
        <taxon>Vigna</taxon>
    </lineage>
</organism>
<keyword evidence="2" id="KW-1185">Reference proteome</keyword>
<proteinExistence type="predicted"/>
<protein>
    <submittedName>
        <fullName evidence="1">Uncharacterized protein</fullName>
    </submittedName>
</protein>
<accession>A0A0S3SYL9</accession>
<sequence length="87" mass="10276">MLIRHHQGITPRDHPFEIPSLVKRELRSIILVKEIFMSLCLNGHLEVLIFKTSVQGDKQLEKPLVKLAYQRQPPYLRIWSNAKMMKK</sequence>
<evidence type="ECO:0000313" key="2">
    <source>
        <dbReference type="Proteomes" id="UP000291084"/>
    </source>
</evidence>
<name>A0A0S3SYL9_PHAAN</name>
<dbReference type="Proteomes" id="UP000291084">
    <property type="component" value="Chromosome 9"/>
</dbReference>